<sequence>MVGDVRLTAHGSGGAGVGATACGAGLAAGGAVIDGLTLVTVGNGVLATVESPDPQPANAAAPTATRAGPVNRPKP</sequence>
<dbReference type="Proteomes" id="UP000467385">
    <property type="component" value="Chromosome"/>
</dbReference>
<feature type="compositionally biased region" description="Low complexity" evidence="1">
    <location>
        <begin position="56"/>
        <end position="69"/>
    </location>
</feature>
<evidence type="ECO:0000313" key="2">
    <source>
        <dbReference type="EMBL" id="BBZ40870.1"/>
    </source>
</evidence>
<reference evidence="2 3" key="1">
    <citation type="journal article" date="2019" name="Emerg. Microbes Infect.">
        <title>Comprehensive subspecies identification of 175 nontuberculous mycobacteria species based on 7547 genomic profiles.</title>
        <authorList>
            <person name="Matsumoto Y."/>
            <person name="Kinjo T."/>
            <person name="Motooka D."/>
            <person name="Nabeya D."/>
            <person name="Jung N."/>
            <person name="Uechi K."/>
            <person name="Horii T."/>
            <person name="Iida T."/>
            <person name="Fujita J."/>
            <person name="Nakamura S."/>
        </authorList>
    </citation>
    <scope>NUCLEOTIDE SEQUENCE [LARGE SCALE GENOMIC DNA]</scope>
    <source>
        <strain evidence="2 3">JCM 14738</strain>
    </source>
</reference>
<proteinExistence type="predicted"/>
<dbReference type="PROSITE" id="PS51257">
    <property type="entry name" value="PROKAR_LIPOPROTEIN"/>
    <property type="match status" value="1"/>
</dbReference>
<protein>
    <submittedName>
        <fullName evidence="2">Uncharacterized protein</fullName>
    </submittedName>
</protein>
<dbReference type="EMBL" id="AP022613">
    <property type="protein sequence ID" value="BBZ40870.1"/>
    <property type="molecule type" value="Genomic_DNA"/>
</dbReference>
<dbReference type="AlphaFoldDB" id="A0A7I7YGF7"/>
<evidence type="ECO:0000313" key="3">
    <source>
        <dbReference type="Proteomes" id="UP000467385"/>
    </source>
</evidence>
<keyword evidence="3" id="KW-1185">Reference proteome</keyword>
<gene>
    <name evidence="2" type="ORF">MCNS_39330</name>
</gene>
<organism evidence="2 3">
    <name type="scientific">Mycobacterium conspicuum</name>
    <dbReference type="NCBI Taxonomy" id="44010"/>
    <lineage>
        <taxon>Bacteria</taxon>
        <taxon>Bacillati</taxon>
        <taxon>Actinomycetota</taxon>
        <taxon>Actinomycetes</taxon>
        <taxon>Mycobacteriales</taxon>
        <taxon>Mycobacteriaceae</taxon>
        <taxon>Mycobacterium</taxon>
    </lineage>
</organism>
<feature type="region of interest" description="Disordered" evidence="1">
    <location>
        <begin position="49"/>
        <end position="75"/>
    </location>
</feature>
<name>A0A7I7YGF7_9MYCO</name>
<accession>A0A7I7YGF7</accession>
<evidence type="ECO:0000256" key="1">
    <source>
        <dbReference type="SAM" id="MobiDB-lite"/>
    </source>
</evidence>